<proteinExistence type="predicted"/>
<sequence>MRDAGLTQRLTLRLVVLSACVMTSAAVDSEIFKFYDNVPPPDGVIDLFLGGFFPMSGTWAGGQTIIPVFEYALDMINNRKDILPGYRLVLHWADTQCKCGKAINEMHRVVFNGPTKLMAVGAGCPTCTEATAG</sequence>
<feature type="chain" id="PRO_5046337368" evidence="5">
    <location>
        <begin position="27"/>
        <end position="133"/>
    </location>
</feature>
<gene>
    <name evidence="7" type="primary">LOC106820092</name>
</gene>
<evidence type="ECO:0000313" key="7">
    <source>
        <dbReference type="RefSeq" id="XP_014680137.1"/>
    </source>
</evidence>
<name>A0ABM1F6R6_PRICU</name>
<keyword evidence="6" id="KW-1185">Reference proteome</keyword>
<keyword evidence="1" id="KW-0297">G-protein coupled receptor</keyword>
<evidence type="ECO:0000313" key="6">
    <source>
        <dbReference type="Proteomes" id="UP000695022"/>
    </source>
</evidence>
<feature type="non-terminal residue" evidence="7">
    <location>
        <position position="133"/>
    </location>
</feature>
<keyword evidence="3" id="KW-0325">Glycoprotein</keyword>
<keyword evidence="5" id="KW-0732">Signal</keyword>
<accession>A0ABM1F6R6</accession>
<keyword evidence="4" id="KW-0807">Transducer</keyword>
<dbReference type="InterPro" id="IPR002455">
    <property type="entry name" value="GPCR3_GABA-B"/>
</dbReference>
<dbReference type="InterPro" id="IPR028082">
    <property type="entry name" value="Peripla_BP_I"/>
</dbReference>
<protein>
    <submittedName>
        <fullName evidence="7">Gamma-aminobutyric acid type B receptor subunit 1-like</fullName>
    </submittedName>
</protein>
<dbReference type="PANTHER" id="PTHR10519:SF20">
    <property type="entry name" value="G-PROTEIN COUPLED RECEPTOR 156-RELATED"/>
    <property type="match status" value="1"/>
</dbReference>
<reference evidence="7" key="1">
    <citation type="submission" date="2025-08" db="UniProtKB">
        <authorList>
            <consortium name="RefSeq"/>
        </authorList>
    </citation>
    <scope>IDENTIFICATION</scope>
</reference>
<feature type="signal peptide" evidence="5">
    <location>
        <begin position="1"/>
        <end position="26"/>
    </location>
</feature>
<dbReference type="Proteomes" id="UP000695022">
    <property type="component" value="Unplaced"/>
</dbReference>
<organism evidence="6 7">
    <name type="scientific">Priapulus caudatus</name>
    <name type="common">Priapulid worm</name>
    <dbReference type="NCBI Taxonomy" id="37621"/>
    <lineage>
        <taxon>Eukaryota</taxon>
        <taxon>Metazoa</taxon>
        <taxon>Ecdysozoa</taxon>
        <taxon>Scalidophora</taxon>
        <taxon>Priapulida</taxon>
        <taxon>Priapulimorpha</taxon>
        <taxon>Priapulimorphida</taxon>
        <taxon>Priapulidae</taxon>
        <taxon>Priapulus</taxon>
    </lineage>
</organism>
<evidence type="ECO:0000256" key="1">
    <source>
        <dbReference type="ARBA" id="ARBA00023040"/>
    </source>
</evidence>
<evidence type="ECO:0000256" key="3">
    <source>
        <dbReference type="ARBA" id="ARBA00023180"/>
    </source>
</evidence>
<keyword evidence="2" id="KW-0675">Receptor</keyword>
<dbReference type="Gene3D" id="3.40.50.2300">
    <property type="match status" value="1"/>
</dbReference>
<evidence type="ECO:0000256" key="2">
    <source>
        <dbReference type="ARBA" id="ARBA00023170"/>
    </source>
</evidence>
<dbReference type="SUPFAM" id="SSF53822">
    <property type="entry name" value="Periplasmic binding protein-like I"/>
    <property type="match status" value="1"/>
</dbReference>
<dbReference type="RefSeq" id="XP_014680137.1">
    <property type="nucleotide sequence ID" value="XM_014824651.1"/>
</dbReference>
<evidence type="ECO:0000256" key="5">
    <source>
        <dbReference type="SAM" id="SignalP"/>
    </source>
</evidence>
<evidence type="ECO:0000256" key="4">
    <source>
        <dbReference type="ARBA" id="ARBA00023224"/>
    </source>
</evidence>
<dbReference type="PANTHER" id="PTHR10519">
    <property type="entry name" value="GABA-B RECEPTOR"/>
    <property type="match status" value="1"/>
</dbReference>
<dbReference type="GeneID" id="106820092"/>